<name>A0AAD4GCS1_BOLED</name>
<proteinExistence type="predicted"/>
<dbReference type="AlphaFoldDB" id="A0AAD4GCS1"/>
<keyword evidence="2" id="KW-1185">Reference proteome</keyword>
<accession>A0AAD4GCS1</accession>
<protein>
    <submittedName>
        <fullName evidence="1">Uncharacterized protein</fullName>
    </submittedName>
</protein>
<sequence>MAWLGRIRSRSEILSIVHSYHLLLLQSKACAGSRVEMHCRISVTDVTDHTSDFAKHKVFISPARFEPADTGHGDLPAVLTASLSFLFGSLDQRLPGTRRAVTEHALHHATHQYHDVLHRAYEHM</sequence>
<evidence type="ECO:0000313" key="2">
    <source>
        <dbReference type="Proteomes" id="UP001194468"/>
    </source>
</evidence>
<reference evidence="1" key="1">
    <citation type="submission" date="2019-10" db="EMBL/GenBank/DDBJ databases">
        <authorList>
            <consortium name="DOE Joint Genome Institute"/>
            <person name="Kuo A."/>
            <person name="Miyauchi S."/>
            <person name="Kiss E."/>
            <person name="Drula E."/>
            <person name="Kohler A."/>
            <person name="Sanchez-Garcia M."/>
            <person name="Andreopoulos B."/>
            <person name="Barry K.W."/>
            <person name="Bonito G."/>
            <person name="Buee M."/>
            <person name="Carver A."/>
            <person name="Chen C."/>
            <person name="Cichocki N."/>
            <person name="Clum A."/>
            <person name="Culley D."/>
            <person name="Crous P.W."/>
            <person name="Fauchery L."/>
            <person name="Girlanda M."/>
            <person name="Hayes R."/>
            <person name="Keri Z."/>
            <person name="LaButti K."/>
            <person name="Lipzen A."/>
            <person name="Lombard V."/>
            <person name="Magnuson J."/>
            <person name="Maillard F."/>
            <person name="Morin E."/>
            <person name="Murat C."/>
            <person name="Nolan M."/>
            <person name="Ohm R."/>
            <person name="Pangilinan J."/>
            <person name="Pereira M."/>
            <person name="Perotto S."/>
            <person name="Peter M."/>
            <person name="Riley R."/>
            <person name="Sitrit Y."/>
            <person name="Stielow B."/>
            <person name="Szollosi G."/>
            <person name="Zifcakova L."/>
            <person name="Stursova M."/>
            <person name="Spatafora J.W."/>
            <person name="Tedersoo L."/>
            <person name="Vaario L.-M."/>
            <person name="Yamada A."/>
            <person name="Yan M."/>
            <person name="Wang P."/>
            <person name="Xu J."/>
            <person name="Bruns T."/>
            <person name="Baldrian P."/>
            <person name="Vilgalys R."/>
            <person name="Henrissat B."/>
            <person name="Grigoriev I.V."/>
            <person name="Hibbett D."/>
            <person name="Nagy L.G."/>
            <person name="Martin F.M."/>
        </authorList>
    </citation>
    <scope>NUCLEOTIDE SEQUENCE</scope>
    <source>
        <strain evidence="1">BED1</strain>
    </source>
</reference>
<dbReference type="Proteomes" id="UP001194468">
    <property type="component" value="Unassembled WGS sequence"/>
</dbReference>
<reference evidence="1" key="2">
    <citation type="journal article" date="2020" name="Nat. Commun.">
        <title>Large-scale genome sequencing of mycorrhizal fungi provides insights into the early evolution of symbiotic traits.</title>
        <authorList>
            <person name="Miyauchi S."/>
            <person name="Kiss E."/>
            <person name="Kuo A."/>
            <person name="Drula E."/>
            <person name="Kohler A."/>
            <person name="Sanchez-Garcia M."/>
            <person name="Morin E."/>
            <person name="Andreopoulos B."/>
            <person name="Barry K.W."/>
            <person name="Bonito G."/>
            <person name="Buee M."/>
            <person name="Carver A."/>
            <person name="Chen C."/>
            <person name="Cichocki N."/>
            <person name="Clum A."/>
            <person name="Culley D."/>
            <person name="Crous P.W."/>
            <person name="Fauchery L."/>
            <person name="Girlanda M."/>
            <person name="Hayes R.D."/>
            <person name="Keri Z."/>
            <person name="LaButti K."/>
            <person name="Lipzen A."/>
            <person name="Lombard V."/>
            <person name="Magnuson J."/>
            <person name="Maillard F."/>
            <person name="Murat C."/>
            <person name="Nolan M."/>
            <person name="Ohm R.A."/>
            <person name="Pangilinan J."/>
            <person name="Pereira M.F."/>
            <person name="Perotto S."/>
            <person name="Peter M."/>
            <person name="Pfister S."/>
            <person name="Riley R."/>
            <person name="Sitrit Y."/>
            <person name="Stielow J.B."/>
            <person name="Szollosi G."/>
            <person name="Zifcakova L."/>
            <person name="Stursova M."/>
            <person name="Spatafora J.W."/>
            <person name="Tedersoo L."/>
            <person name="Vaario L.M."/>
            <person name="Yamada A."/>
            <person name="Yan M."/>
            <person name="Wang P."/>
            <person name="Xu J."/>
            <person name="Bruns T."/>
            <person name="Baldrian P."/>
            <person name="Vilgalys R."/>
            <person name="Dunand C."/>
            <person name="Henrissat B."/>
            <person name="Grigoriev I.V."/>
            <person name="Hibbett D."/>
            <person name="Nagy L.G."/>
            <person name="Martin F.M."/>
        </authorList>
    </citation>
    <scope>NUCLEOTIDE SEQUENCE</scope>
    <source>
        <strain evidence="1">BED1</strain>
    </source>
</reference>
<dbReference type="EMBL" id="WHUW01000020">
    <property type="protein sequence ID" value="KAF8436827.1"/>
    <property type="molecule type" value="Genomic_DNA"/>
</dbReference>
<gene>
    <name evidence="1" type="ORF">L210DRAFT_114003</name>
</gene>
<evidence type="ECO:0000313" key="1">
    <source>
        <dbReference type="EMBL" id="KAF8436827.1"/>
    </source>
</evidence>
<comment type="caution">
    <text evidence="1">The sequence shown here is derived from an EMBL/GenBank/DDBJ whole genome shotgun (WGS) entry which is preliminary data.</text>
</comment>
<organism evidence="1 2">
    <name type="scientific">Boletus edulis BED1</name>
    <dbReference type="NCBI Taxonomy" id="1328754"/>
    <lineage>
        <taxon>Eukaryota</taxon>
        <taxon>Fungi</taxon>
        <taxon>Dikarya</taxon>
        <taxon>Basidiomycota</taxon>
        <taxon>Agaricomycotina</taxon>
        <taxon>Agaricomycetes</taxon>
        <taxon>Agaricomycetidae</taxon>
        <taxon>Boletales</taxon>
        <taxon>Boletineae</taxon>
        <taxon>Boletaceae</taxon>
        <taxon>Boletoideae</taxon>
        <taxon>Boletus</taxon>
    </lineage>
</organism>